<accession>A0A939J3A6</accession>
<gene>
    <name evidence="1" type="ORF">JF539_03870</name>
</gene>
<name>A0A939J3A6_9HYPH</name>
<dbReference type="AlphaFoldDB" id="A0A939J3A6"/>
<organism evidence="1 2">
    <name type="scientific">Roseibium aggregatum</name>
    <dbReference type="NCBI Taxonomy" id="187304"/>
    <lineage>
        <taxon>Bacteria</taxon>
        <taxon>Pseudomonadati</taxon>
        <taxon>Pseudomonadota</taxon>
        <taxon>Alphaproteobacteria</taxon>
        <taxon>Hyphomicrobiales</taxon>
        <taxon>Stappiaceae</taxon>
        <taxon>Roseibium</taxon>
    </lineage>
</organism>
<protein>
    <submittedName>
        <fullName evidence="1">Uncharacterized protein</fullName>
    </submittedName>
</protein>
<dbReference type="EMBL" id="JAEKJZ010000001">
    <property type="protein sequence ID" value="MBN9669464.1"/>
    <property type="molecule type" value="Genomic_DNA"/>
</dbReference>
<reference evidence="1" key="1">
    <citation type="submission" date="2020-12" db="EMBL/GenBank/DDBJ databases">
        <title>Oil enriched cultivation method for isolating marine PHA-producing bacteria.</title>
        <authorList>
            <person name="Zheng W."/>
            <person name="Yu S."/>
            <person name="Huang Y."/>
        </authorList>
    </citation>
    <scope>NUCLEOTIDE SEQUENCE</scope>
    <source>
        <strain evidence="1">SY-2-12</strain>
    </source>
</reference>
<dbReference type="RefSeq" id="WP_207139027.1">
    <property type="nucleotide sequence ID" value="NZ_JAEKJZ010000001.1"/>
</dbReference>
<proteinExistence type="predicted"/>
<evidence type="ECO:0000313" key="2">
    <source>
        <dbReference type="Proteomes" id="UP000664096"/>
    </source>
</evidence>
<dbReference type="Proteomes" id="UP000664096">
    <property type="component" value="Unassembled WGS sequence"/>
</dbReference>
<evidence type="ECO:0000313" key="1">
    <source>
        <dbReference type="EMBL" id="MBN9669464.1"/>
    </source>
</evidence>
<comment type="caution">
    <text evidence="1">The sequence shown here is derived from an EMBL/GenBank/DDBJ whole genome shotgun (WGS) entry which is preliminary data.</text>
</comment>
<sequence>MQSADLFARLSTVHRPDCALFEDGPVPKPAPDPEEVARLVGSSEAAAYAEACRPVFEDLRRVIGQLAGLMILAQLTRSTEVADLSELSSCRARWESSGERLAALSAPAALTAHLEQISAAHVFCGRALGTFSLIRPSRDNDDLFDDIARHVRRAYAHLRAVTSEKAGLEMVDLTHACCSCGR</sequence>